<dbReference type="InterPro" id="IPR002654">
    <property type="entry name" value="Glyco_trans_25"/>
</dbReference>
<dbReference type="Proteomes" id="UP000093186">
    <property type="component" value="Unassembled WGS sequence"/>
</dbReference>
<proteinExistence type="predicted"/>
<sequence>MNLNLKQNNQIPIYLVSLDEDTQRRETLAKDFPLYYPNITRVSAVDGRKITAKSYYNSIIDYYRRTNKVLSPAELGCTLSHIKALKLFLNSDNEFALILEDDVIGNDKNIDDIFSLTTVVHPNSLLICGGQEGLNARKYQFGKKSKYEGLTEISMFSYRHVFRTCCYLVTKNSAKAIVDYQERNLTLADKWDVFFKDTDIKIFYKNSLSHPKDLANSHIEQDRAYFKNKTSLQKFFSKNILERVAIKLYNETQFILHKIKGYKSL</sequence>
<reference evidence="2 3" key="1">
    <citation type="submission" date="2016-06" db="EMBL/GenBank/DDBJ databases">
        <title>Draft Genome Sequence of Tenacibaculum soleae UCD-KL19.</title>
        <authorList>
            <person name="Eisen J.A."/>
            <person name="Coil D.A."/>
            <person name="Lujan K.M."/>
        </authorList>
    </citation>
    <scope>NUCLEOTIDE SEQUENCE [LARGE SCALE GENOMIC DNA]</scope>
    <source>
        <strain evidence="2 3">UCD-KL19</strain>
    </source>
</reference>
<evidence type="ECO:0000259" key="1">
    <source>
        <dbReference type="Pfam" id="PF01755"/>
    </source>
</evidence>
<dbReference type="STRING" id="447689.BA195_09320"/>
<dbReference type="EMBL" id="MAKX01000002">
    <property type="protein sequence ID" value="OCK43077.1"/>
    <property type="molecule type" value="Genomic_DNA"/>
</dbReference>
<dbReference type="AlphaFoldDB" id="A0A1B9XZT9"/>
<evidence type="ECO:0000313" key="3">
    <source>
        <dbReference type="Proteomes" id="UP000093186"/>
    </source>
</evidence>
<dbReference type="CDD" id="cd06532">
    <property type="entry name" value="Glyco_transf_25"/>
    <property type="match status" value="1"/>
</dbReference>
<gene>
    <name evidence="2" type="ORF">BA195_09320</name>
</gene>
<dbReference type="Pfam" id="PF01755">
    <property type="entry name" value="Glyco_transf_25"/>
    <property type="match status" value="1"/>
</dbReference>
<dbReference type="OrthoDB" id="1198916at2"/>
<keyword evidence="3" id="KW-1185">Reference proteome</keyword>
<dbReference type="RefSeq" id="WP_068704741.1">
    <property type="nucleotide sequence ID" value="NZ_JAUOSW010000002.1"/>
</dbReference>
<comment type="caution">
    <text evidence="2">The sequence shown here is derived from an EMBL/GenBank/DDBJ whole genome shotgun (WGS) entry which is preliminary data.</text>
</comment>
<feature type="domain" description="Glycosyl transferase family 25" evidence="1">
    <location>
        <begin position="11"/>
        <end position="183"/>
    </location>
</feature>
<accession>A0A1B9XZT9</accession>
<organism evidence="2 3">
    <name type="scientific">Tenacibaculum soleae</name>
    <dbReference type="NCBI Taxonomy" id="447689"/>
    <lineage>
        <taxon>Bacteria</taxon>
        <taxon>Pseudomonadati</taxon>
        <taxon>Bacteroidota</taxon>
        <taxon>Flavobacteriia</taxon>
        <taxon>Flavobacteriales</taxon>
        <taxon>Flavobacteriaceae</taxon>
        <taxon>Tenacibaculum</taxon>
    </lineage>
</organism>
<name>A0A1B9XZT9_9FLAO</name>
<protein>
    <recommendedName>
        <fullName evidence="1">Glycosyl transferase family 25 domain-containing protein</fullName>
    </recommendedName>
</protein>
<evidence type="ECO:0000313" key="2">
    <source>
        <dbReference type="EMBL" id="OCK43077.1"/>
    </source>
</evidence>